<accession>A0A9X1HA96</accession>
<dbReference type="RefSeq" id="WP_223706227.1">
    <property type="nucleotide sequence ID" value="NZ_JAINUY010000004.1"/>
</dbReference>
<dbReference type="Pfam" id="PF07691">
    <property type="entry name" value="PA14"/>
    <property type="match status" value="1"/>
</dbReference>
<protein>
    <submittedName>
        <fullName evidence="4">T9SS sorting signal type C domain-containing protein</fullName>
    </submittedName>
</protein>
<keyword evidence="5" id="KW-1185">Reference proteome</keyword>
<feature type="compositionally biased region" description="Polar residues" evidence="1">
    <location>
        <begin position="238"/>
        <end position="249"/>
    </location>
</feature>
<dbReference type="InterPro" id="IPR037524">
    <property type="entry name" value="PA14/GLEYA"/>
</dbReference>
<dbReference type="NCBIfam" id="NF033708">
    <property type="entry name" value="T9SS_Cterm_ChiA"/>
    <property type="match status" value="1"/>
</dbReference>
<gene>
    <name evidence="4" type="ORF">K6T82_12530</name>
</gene>
<keyword evidence="2" id="KW-0732">Signal</keyword>
<proteinExistence type="predicted"/>
<dbReference type="Gene3D" id="2.60.120.380">
    <property type="match status" value="1"/>
</dbReference>
<feature type="domain" description="PA14" evidence="3">
    <location>
        <begin position="575"/>
        <end position="736"/>
    </location>
</feature>
<evidence type="ECO:0000313" key="5">
    <source>
        <dbReference type="Proteomes" id="UP001139366"/>
    </source>
</evidence>
<dbReference type="Proteomes" id="UP001139366">
    <property type="component" value="Unassembled WGS sequence"/>
</dbReference>
<organism evidence="4 5">
    <name type="scientific">Flavobacterium potami</name>
    <dbReference type="NCBI Taxonomy" id="2872310"/>
    <lineage>
        <taxon>Bacteria</taxon>
        <taxon>Pseudomonadati</taxon>
        <taxon>Bacteroidota</taxon>
        <taxon>Flavobacteriia</taxon>
        <taxon>Flavobacteriales</taxon>
        <taxon>Flavobacteriaceae</taxon>
        <taxon>Flavobacterium</taxon>
    </lineage>
</organism>
<sequence>MKKTLLLFLLLPFLGFAQNANLVKWDNPADNDPIVLSPYTNSVEAEPVSAGPDLTLAPLDYQGFRGSPWTTSFSIDERKYFQFVVGSKPGYKIKLNTFNFTYRAENINSLQRYQVRYSKDGFATSTVLIDEATQSGKVNKSLDLSKITLYNGEKITIRIYGYKIKSRSDLGSPLFLINKNTVEAGNTTPTINGAVSVYNPADLNANDDLITTQEKTAISFNPLTNDTNTTGATITNTQPPSTEGTVSRNGNIFVFTPTATFTGTTSFTYTLTIGAKSATATVVIYVNALTPKLIIWNGADQTPKAVVTDQNITGNDLTVSPPTANQANLELGTYSNYFNINGLQNNGSTAETLNRYIQFSVTVKEKYKLTLKQLKFAYFSQSDDQGASMFQVRYSKDPNFADNGTVFLGPTTAFRGTDTDVTLNFPSGTTISSTKNETLYIRIYPYAVSNLYNGYFKLRNDTGGEVGPTISGIVEPANLITANADFIQTNPNTAVVVPILSNDENYTPLASITATQPSSGGTVQVNGTNNITFTPTAGFTGTSKFEYTIFNGLNYSTATVTVNVSCQISGNQVAFGNGSWIGYVYSFTGNTAPNPAYNTLPTGTGVNYLGTVTETTQNFDRNVEAGAVNGATRNFCDPAPTDRFFVRYKMTANIAEAGQYNFMLGSDDGVRLYVDGVKVLERWNQHSYTVDSVLRNITTTGTHEFILEYFELDGSSRVQISFGLVKGDQTLPYGDKVWNVYGFVKNDLNLSNVVYAGNFVDPSLNVKSTTYWPVDKSPAAATAWQGAPMPNDNFTVSYRRQGFPCGTYRIELANSDDATQIYLDNNLIFTQAGYTNTPAYINTGATYILGSNSKIEVRLREDGGNANVAVNFVRVMTPYTGSETVNSNSSIEISSTVNLGSDIRVCSCTVKAGATLNIPANRTLTVDEDINVINTGKFVIQSGGSLLQTSTSTTMFTGNNANALEVQRKITARRMDLTYWSNPITKAGGFTMHDLSPDTLLDKYYIYDTSLGWVSKLNGEWPMEKGVGYSIRAPQYFDPTTPAEFTGTFKGGVPNNGDINVDVVQGKFNLIGNPYPSAIYADDLIRGNTGLGTLYFWTHNSVPTQSKPGDTNFYYGNADYAAYNLSGNVGGAKLNGKYFEGYIAVGQGFLAKPSSTKVNFNNTMRRAGNNSQFYKSNTTGELEKNRVWLNMSNDEGAYKQLLVGYIEGATNSIDIDYDATTMGSNNYVDFYSINESKKLAIQGRALPFDDTDVIPLGYKATTAGELTISIDHADGFFDKQAVYLEDAITGKTIDLRTENYKFTTEVGTFADRFKLRYTSKTLGTGDFETADNTVFVSVKSKVVKINVTKENIKDVQIYNISGQSVYNKTKIDSNELQITNLPSGYQVLLVKVILENGSQVTKKIIFN</sequence>
<feature type="chain" id="PRO_5040861062" evidence="2">
    <location>
        <begin position="20"/>
        <end position="1407"/>
    </location>
</feature>
<dbReference type="SMART" id="SM00758">
    <property type="entry name" value="PA14"/>
    <property type="match status" value="1"/>
</dbReference>
<dbReference type="Pfam" id="PF17963">
    <property type="entry name" value="Big_9"/>
    <property type="match status" value="2"/>
</dbReference>
<feature type="region of interest" description="Disordered" evidence="1">
    <location>
        <begin position="229"/>
        <end position="249"/>
    </location>
</feature>
<evidence type="ECO:0000256" key="2">
    <source>
        <dbReference type="SAM" id="SignalP"/>
    </source>
</evidence>
<feature type="signal peptide" evidence="2">
    <location>
        <begin position="1"/>
        <end position="19"/>
    </location>
</feature>
<comment type="caution">
    <text evidence="4">The sequence shown here is derived from an EMBL/GenBank/DDBJ whole genome shotgun (WGS) entry which is preliminary data.</text>
</comment>
<name>A0A9X1HA96_9FLAO</name>
<evidence type="ECO:0000313" key="4">
    <source>
        <dbReference type="EMBL" id="MBZ4035598.1"/>
    </source>
</evidence>
<evidence type="ECO:0000256" key="1">
    <source>
        <dbReference type="SAM" id="MobiDB-lite"/>
    </source>
</evidence>
<evidence type="ECO:0000259" key="3">
    <source>
        <dbReference type="PROSITE" id="PS51820"/>
    </source>
</evidence>
<reference evidence="4 5" key="1">
    <citation type="journal article" date="2023" name="Antonie Van Leeuwenhoek">
        <title>Flavobacterium potami sp. nov., a multi-metal resistance genes harbouring bacterium isolated from shallow river silt.</title>
        <authorList>
            <person name="Li S."/>
            <person name="Mao S."/>
            <person name="Mu W."/>
            <person name="Guo B."/>
            <person name="Li C."/>
            <person name="Zhu Q."/>
            <person name="Hou X."/>
            <person name="Zhao Y."/>
            <person name="Wei S."/>
            <person name="Liu H."/>
            <person name="Liu A."/>
        </authorList>
    </citation>
    <scope>NUCLEOTIDE SEQUENCE [LARGE SCALE GENOMIC DNA]</scope>
    <source>
        <strain evidence="4 5">17A</strain>
    </source>
</reference>
<dbReference type="Gene3D" id="2.60.40.3440">
    <property type="match status" value="2"/>
</dbReference>
<dbReference type="PROSITE" id="PS51820">
    <property type="entry name" value="PA14"/>
    <property type="match status" value="1"/>
</dbReference>
<dbReference type="EMBL" id="JAINUY010000004">
    <property type="protein sequence ID" value="MBZ4035598.1"/>
    <property type="molecule type" value="Genomic_DNA"/>
</dbReference>
<dbReference type="InterPro" id="IPR011658">
    <property type="entry name" value="PA14_dom"/>
</dbReference>